<dbReference type="Proteomes" id="UP001207468">
    <property type="component" value="Unassembled WGS sequence"/>
</dbReference>
<organism evidence="1 2">
    <name type="scientific">Russula earlei</name>
    <dbReference type="NCBI Taxonomy" id="71964"/>
    <lineage>
        <taxon>Eukaryota</taxon>
        <taxon>Fungi</taxon>
        <taxon>Dikarya</taxon>
        <taxon>Basidiomycota</taxon>
        <taxon>Agaricomycotina</taxon>
        <taxon>Agaricomycetes</taxon>
        <taxon>Russulales</taxon>
        <taxon>Russulaceae</taxon>
        <taxon>Russula</taxon>
    </lineage>
</organism>
<accession>A0ACC0UCA4</accession>
<proteinExistence type="predicted"/>
<evidence type="ECO:0000313" key="1">
    <source>
        <dbReference type="EMBL" id="KAI9509200.1"/>
    </source>
</evidence>
<dbReference type="EMBL" id="JAGFNK010000069">
    <property type="protein sequence ID" value="KAI9509200.1"/>
    <property type="molecule type" value="Genomic_DNA"/>
</dbReference>
<evidence type="ECO:0000313" key="2">
    <source>
        <dbReference type="Proteomes" id="UP001207468"/>
    </source>
</evidence>
<protein>
    <submittedName>
        <fullName evidence="1">DNA repair helicase</fullName>
    </submittedName>
</protein>
<name>A0ACC0UCA4_9AGAM</name>
<sequence length="829" mass="92212">MAATQGSSLTLPTPDSFPVFPFDPPYSIQVELMRHIYSAIEHRQVSIAESPTGTGKTLSLLSSTLTWLDDDKYRARKGQLDALTSDDAPEWVISQTRDRLRRELEADEADYEERLALARKREDIQRNLFVRNVKRQKLYSHEETASDEDEEESFLPGDDENGDVESEVWKRSLSYANSADRNNDRPTCTKIFYASRTHSQLSQIVPELRKLRREAHRNANVSTLSRPTTKGQEGGGGKRKYEPTNSDADGTSGPPEIRFVSLGSRKQLCLNENVKAKGGDLDERCRELLQAGGDKRCPYLPKPDAVEDNRLHDFRDQILASPKDIEDLIVAGQASHTCPYFASREAISQAEIVTLPYNLLLHRDAREALSIDLTNQVVVIDEAHNLISSLLALSTVTLPLGTLNLCLEQLTAYVSNFKNRLASKHVLHLKRLYRLLHSLKGLLSNWQQQNPSEVMTVDGLLAKLGQKLEEINFLEIQNYLRKSKAWYRLSANKLAGTSHHSEMGTPPLYAVQQFITALAAATDGTSTSLNPASNEHSAPEIQIKYQSLNPAPQFREVVDVARSVILAGGTMSPMSDLTSQLFSHMPSSTIALFSCNHITPESNLQTLIIPRGPHGNELNFKFSNMEKRDLLFELGQIVANFCRIVPGGMVVFLPSYKTLEKVFTESSTGVNELLTEYAEEIRSSAKGALLLAVVGAKLSEGLNFSDDLARMVMVIGLPFANLGSAELQERLKHADRLAGGIAPKNSNSAYGTAGKELYENMCMNSVNQSIGRAIRHKNDWSMLVLVDARYQSEKIHNKLPSWIGKSLIVTQSFGQAIKTAGQFFANKRS</sequence>
<keyword evidence="1" id="KW-0547">Nucleotide-binding</keyword>
<keyword evidence="1" id="KW-0347">Helicase</keyword>
<keyword evidence="2" id="KW-1185">Reference proteome</keyword>
<keyword evidence="1" id="KW-0067">ATP-binding</keyword>
<reference evidence="1" key="1">
    <citation type="submission" date="2021-03" db="EMBL/GenBank/DDBJ databases">
        <title>Evolutionary priming and transition to the ectomycorrhizal habit in an iconic lineage of mushroom-forming fungi: is preadaptation a requirement?</title>
        <authorList>
            <consortium name="DOE Joint Genome Institute"/>
            <person name="Looney B.P."/>
            <person name="Miyauchi S."/>
            <person name="Morin E."/>
            <person name="Drula E."/>
            <person name="Courty P.E."/>
            <person name="Chicoki N."/>
            <person name="Fauchery L."/>
            <person name="Kohler A."/>
            <person name="Kuo A."/>
            <person name="LaButti K."/>
            <person name="Pangilinan J."/>
            <person name="Lipzen A."/>
            <person name="Riley R."/>
            <person name="Andreopoulos W."/>
            <person name="He G."/>
            <person name="Johnson J."/>
            <person name="Barry K.W."/>
            <person name="Grigoriev I.V."/>
            <person name="Nagy L."/>
            <person name="Hibbett D."/>
            <person name="Henrissat B."/>
            <person name="Matheny P.B."/>
            <person name="Labbe J."/>
            <person name="Martin A.F."/>
        </authorList>
    </citation>
    <scope>NUCLEOTIDE SEQUENCE</scope>
    <source>
        <strain evidence="1">BPL698</strain>
    </source>
</reference>
<gene>
    <name evidence="1" type="ORF">F5148DRAFT_1347858</name>
</gene>
<keyword evidence="1" id="KW-0378">Hydrolase</keyword>
<comment type="caution">
    <text evidence="1">The sequence shown here is derived from an EMBL/GenBank/DDBJ whole genome shotgun (WGS) entry which is preliminary data.</text>
</comment>